<dbReference type="Proteomes" id="UP001419084">
    <property type="component" value="Unassembled WGS sequence"/>
</dbReference>
<dbReference type="Pfam" id="PF12844">
    <property type="entry name" value="HTH_19"/>
    <property type="match status" value="1"/>
</dbReference>
<reference evidence="3 4" key="1">
    <citation type="submission" date="2018-07" db="EMBL/GenBank/DDBJ databases">
        <title>New species, Clostridium PI-S10-A1B.</title>
        <authorList>
            <person name="Krishna G."/>
            <person name="Summeta K."/>
            <person name="Shikha S."/>
            <person name="Prabhu P.B."/>
            <person name="Suresh K."/>
        </authorList>
    </citation>
    <scope>NUCLEOTIDE SEQUENCE [LARGE SCALE GENOMIC DNA]</scope>
    <source>
        <strain evidence="3 4">PI-S10-A1B</strain>
    </source>
</reference>
<dbReference type="SUPFAM" id="SSF47413">
    <property type="entry name" value="lambda repressor-like DNA-binding domains"/>
    <property type="match status" value="1"/>
</dbReference>
<dbReference type="AlphaFoldDB" id="A0A3E2N8K4"/>
<dbReference type="GO" id="GO:0003677">
    <property type="term" value="F:DNA binding"/>
    <property type="evidence" value="ECO:0007669"/>
    <property type="project" value="InterPro"/>
</dbReference>
<reference evidence="2 5" key="2">
    <citation type="journal article" date="2024" name="Int. J. Syst. Evol. Microbiol.">
        <title>Lacrimispora brassicae sp. nov. isolated from fermented cabbage, and proposal of Clostridium indicum Gundawar et al. 2019 and Clostridium methoxybenzovorans Mechichi et al. 1999 as heterotypic synonyms of Lacrimispora amygdalina (Parshina et al. 2003) Haas and Blanchard 2020 and Lacrimispora indolis (McClung and McCoy 1957) Haas and Blanchard 2020, respectively.</title>
        <authorList>
            <person name="Kobayashi H."/>
            <person name="Tanizawa Y."/>
            <person name="Sakamoto M."/>
            <person name="Ohkuma M."/>
            <person name="Tohno M."/>
        </authorList>
    </citation>
    <scope>NUCLEOTIDE SEQUENCE [LARGE SCALE GENOMIC DNA]</scope>
    <source>
        <strain evidence="2 5">DSM 12857</strain>
    </source>
</reference>
<evidence type="ECO:0000313" key="2">
    <source>
        <dbReference type="EMBL" id="GLB32941.1"/>
    </source>
</evidence>
<comment type="caution">
    <text evidence="3">The sequence shown here is derived from an EMBL/GenBank/DDBJ whole genome shotgun (WGS) entry which is preliminary data.</text>
</comment>
<protein>
    <submittedName>
        <fullName evidence="3">XRE family transcriptional regulator</fullName>
    </submittedName>
</protein>
<feature type="domain" description="HTH cro/C1-type" evidence="1">
    <location>
        <begin position="14"/>
        <end position="72"/>
    </location>
</feature>
<evidence type="ECO:0000313" key="3">
    <source>
        <dbReference type="EMBL" id="RFZ77250.1"/>
    </source>
</evidence>
<evidence type="ECO:0000313" key="5">
    <source>
        <dbReference type="Proteomes" id="UP001419084"/>
    </source>
</evidence>
<dbReference type="RefSeq" id="WP_117418653.1">
    <property type="nucleotide sequence ID" value="NZ_BRPJ01000101.1"/>
</dbReference>
<dbReference type="InterPro" id="IPR010982">
    <property type="entry name" value="Lambda_DNA-bd_dom_sf"/>
</dbReference>
<gene>
    <name evidence="3" type="ORF">DS742_19560</name>
    <name evidence="2" type="ORF">LAD12857_48640</name>
</gene>
<dbReference type="SMART" id="SM00530">
    <property type="entry name" value="HTH_XRE"/>
    <property type="match status" value="1"/>
</dbReference>
<dbReference type="EMBL" id="BRPJ01000101">
    <property type="protein sequence ID" value="GLB32941.1"/>
    <property type="molecule type" value="Genomic_DNA"/>
</dbReference>
<dbReference type="OrthoDB" id="9785138at2"/>
<dbReference type="InterPro" id="IPR001387">
    <property type="entry name" value="Cro/C1-type_HTH"/>
</dbReference>
<accession>A0A3E2N8K4</accession>
<evidence type="ECO:0000313" key="4">
    <source>
        <dbReference type="Proteomes" id="UP000260680"/>
    </source>
</evidence>
<organism evidence="3 4">
    <name type="scientific">Lacrimispora amygdalina</name>
    <dbReference type="NCBI Taxonomy" id="253257"/>
    <lineage>
        <taxon>Bacteria</taxon>
        <taxon>Bacillati</taxon>
        <taxon>Bacillota</taxon>
        <taxon>Clostridia</taxon>
        <taxon>Lachnospirales</taxon>
        <taxon>Lachnospiraceae</taxon>
        <taxon>Lacrimispora</taxon>
    </lineage>
</organism>
<dbReference type="CDD" id="cd00093">
    <property type="entry name" value="HTH_XRE"/>
    <property type="match status" value="1"/>
</dbReference>
<evidence type="ECO:0000259" key="1">
    <source>
        <dbReference type="PROSITE" id="PS50943"/>
    </source>
</evidence>
<sequence>MTWWITDTSIGQRLKFIRRFRRLTQKELGLLMGYSEKTADVRIAQYEKNARTPNAETTAKFAEVLKVSPAVFSPTICASREDLLQSMYWLFLMKGGGDIYDCETEYARSRMEQKLGVITVEEFLEKILAN</sequence>
<dbReference type="PROSITE" id="PS50943">
    <property type="entry name" value="HTH_CROC1"/>
    <property type="match status" value="1"/>
</dbReference>
<name>A0A3E2N8K4_9FIRM</name>
<proteinExistence type="predicted"/>
<dbReference type="Proteomes" id="UP000260680">
    <property type="component" value="Unassembled WGS sequence"/>
</dbReference>
<dbReference type="EMBL" id="QOHO01000065">
    <property type="protein sequence ID" value="RFZ77250.1"/>
    <property type="molecule type" value="Genomic_DNA"/>
</dbReference>
<dbReference type="Gene3D" id="1.10.260.40">
    <property type="entry name" value="lambda repressor-like DNA-binding domains"/>
    <property type="match status" value="1"/>
</dbReference>
<keyword evidence="5" id="KW-1185">Reference proteome</keyword>